<dbReference type="Gene3D" id="3.40.50.300">
    <property type="entry name" value="P-loop containing nucleotide triphosphate hydrolases"/>
    <property type="match status" value="2"/>
</dbReference>
<dbReference type="SUPFAM" id="SSF52540">
    <property type="entry name" value="P-loop containing nucleoside triphosphate hydrolases"/>
    <property type="match status" value="1"/>
</dbReference>
<sequence length="1131" mass="131883">MMQQMNLFNTSPEVAGFKLDYLEVWNWGTFDQKVYCMNTQGNNSLLTGANASGKSTLIDALLTLLVPLKRQRFYNQSSGVEKKGNRTEESYFFGNYGNQQQEGAASTTTLRLRDKGARSVLLASFCNVDKRVVTLFQVRYYTGEELKVLFGIAREPLTIKRDFSEFDLHGDWRKRLTKKYNTNDTRRKIEFFDGPVAYGEKMIALFGMRSDKALTLFNQIVGVKVLDDLDSFIRTNMLEEVLAEEKYQELKDNFQNLMEAKTNIDKVKEQIAQLKPINILAKELMAIDTRIAELEQEKSMVVYWFAARTVDLCNEELVRCKSNLRKLEDELKALKVKKSELEQEQTRLSVAIEKDEVGQQIREIEKEINQKVKMRDNRKAKAEEYDKLAKTVELKHSPDAEVFDANRATAKHEKDALQVKIDRQLMEEKRQAQNRQDEINCTISERVDTIRYLQQHKNNISGRVAEIRDEILEAVGATAEEIPFIGELIRVKDIECDWEYSIERILHNFALRLVVPEKYYKQVNEYVNGHNLRGRIVYQRYEGTEPLREFEDRTLKVDSLLRKVEYKPKCLYLDWLEDKLFAEFNYSCVDSLADFNYLQEKAVTKEGLIKARGGKHEKDDRPETRGKEHYVLGWDNKEKIAMLQAEVRQLQQDEKEVATKVRRIEADTKNAQEKRETYSKLFDKYDKFDDIDWWSCALVIQQKEAQKRQLEETNDKVKMLQGQLEGVRKELGALEEKFNEAIGNKALLENRENILKKQSNDCALALAQIGVVDTDAFESQHTDLLNVALVGLDKMRDTLQSDINSALRKQRETKGSKSGDLKNLIYRFKNPTEEITAKYRDWRSDVNRLPEAVEFMGEYQTYYQRLLDEDLPGFESRFNKYLRENIINKVSAFNMFFQNWRQSITKTIDQLNSYLVGIDFKDAPKTYIQLVAAKRLNVDLKEFQDLLSSAIPNIHEMNSTIDGSRIHFEQHIEPLMSRLQDESWRKLVMDVRGWYTYKAEEFYQDDDQKRNTYEAMGQLSGGEKAQLTYTILGSAIAYQFGLTKNGLDSSFRFIAIDEAFRAQDEDKARYLISLCKQLHLQLLVVTPSDNIHIVENDISYVHYVERKGDRSVLYNMPISEFKAERERSMEV</sequence>
<name>A0A139KX06_9BACE</name>
<evidence type="ECO:0000256" key="1">
    <source>
        <dbReference type="SAM" id="Coils"/>
    </source>
</evidence>
<dbReference type="RefSeq" id="WP_061437676.1">
    <property type="nucleotide sequence ID" value="NZ_KQ968734.1"/>
</dbReference>
<dbReference type="Pfam" id="PF13555">
    <property type="entry name" value="AAA_29"/>
    <property type="match status" value="1"/>
</dbReference>
<keyword evidence="1" id="KW-0175">Coiled coil</keyword>
<dbReference type="PANTHER" id="PTHR32182:SF0">
    <property type="entry name" value="DNA REPLICATION AND REPAIR PROTEIN RECF"/>
    <property type="match status" value="1"/>
</dbReference>
<reference evidence="2 3" key="1">
    <citation type="submission" date="2016-02" db="EMBL/GenBank/DDBJ databases">
        <authorList>
            <person name="Wen L."/>
            <person name="He K."/>
            <person name="Yang H."/>
        </authorList>
    </citation>
    <scope>NUCLEOTIDE SEQUENCE [LARGE SCALE GENOMIC DNA]</scope>
    <source>
        <strain evidence="2 3">KLE1704</strain>
    </source>
</reference>
<dbReference type="InterPro" id="IPR027417">
    <property type="entry name" value="P-loop_NTPase"/>
</dbReference>
<comment type="caution">
    <text evidence="2">The sequence shown here is derived from an EMBL/GenBank/DDBJ whole genome shotgun (WGS) entry which is preliminary data.</text>
</comment>
<dbReference type="PANTHER" id="PTHR32182">
    <property type="entry name" value="DNA REPLICATION AND REPAIR PROTEIN RECF"/>
    <property type="match status" value="1"/>
</dbReference>
<evidence type="ECO:0000313" key="2">
    <source>
        <dbReference type="EMBL" id="KXT43656.1"/>
    </source>
</evidence>
<dbReference type="PATRIC" id="fig|329854.7.peg.4293"/>
<gene>
    <name evidence="2" type="ORF">HMPREF2531_04219</name>
</gene>
<dbReference type="AlphaFoldDB" id="A0A139KX06"/>
<evidence type="ECO:0000313" key="3">
    <source>
        <dbReference type="Proteomes" id="UP000070319"/>
    </source>
</evidence>
<accession>A0A139KX06</accession>
<feature type="coiled-coil region" evidence="1">
    <location>
        <begin position="240"/>
        <end position="374"/>
    </location>
</feature>
<dbReference type="Proteomes" id="UP000070319">
    <property type="component" value="Unassembled WGS sequence"/>
</dbReference>
<dbReference type="Pfam" id="PF13558">
    <property type="entry name" value="SbcC_Walker_B"/>
    <property type="match status" value="1"/>
</dbReference>
<dbReference type="EMBL" id="LTDF01000155">
    <property type="protein sequence ID" value="KXT43656.1"/>
    <property type="molecule type" value="Genomic_DNA"/>
</dbReference>
<dbReference type="GO" id="GO:0006302">
    <property type="term" value="P:double-strand break repair"/>
    <property type="evidence" value="ECO:0007669"/>
    <property type="project" value="TreeGrafter"/>
</dbReference>
<organism evidence="2">
    <name type="scientific">Bacteroides intestinalis</name>
    <dbReference type="NCBI Taxonomy" id="329854"/>
    <lineage>
        <taxon>Bacteria</taxon>
        <taxon>Pseudomonadati</taxon>
        <taxon>Bacteroidota</taxon>
        <taxon>Bacteroidia</taxon>
        <taxon>Bacteroidales</taxon>
        <taxon>Bacteroidaceae</taxon>
        <taxon>Bacteroides</taxon>
    </lineage>
</organism>
<proteinExistence type="predicted"/>
<protein>
    <submittedName>
        <fullName evidence="2">Uncharacterized protein</fullName>
    </submittedName>
</protein>
<feature type="coiled-coil region" evidence="1">
    <location>
        <begin position="640"/>
        <end position="667"/>
    </location>
</feature>
<dbReference type="GO" id="GO:0000731">
    <property type="term" value="P:DNA synthesis involved in DNA repair"/>
    <property type="evidence" value="ECO:0007669"/>
    <property type="project" value="TreeGrafter"/>
</dbReference>
<feature type="coiled-coil region" evidence="1">
    <location>
        <begin position="696"/>
        <end position="751"/>
    </location>
</feature>